<feature type="domain" description="SANT" evidence="8">
    <location>
        <begin position="1"/>
        <end position="47"/>
    </location>
</feature>
<keyword evidence="5" id="KW-0539">Nucleus</keyword>
<keyword evidence="10" id="KW-1185">Reference proteome</keyword>
<protein>
    <submittedName>
        <fullName evidence="9">RAD-like 6</fullName>
    </submittedName>
</protein>
<feature type="region of interest" description="Disordered" evidence="6">
    <location>
        <begin position="61"/>
        <end position="91"/>
    </location>
</feature>
<dbReference type="GO" id="GO:0009908">
    <property type="term" value="P:flower development"/>
    <property type="evidence" value="ECO:0007669"/>
    <property type="project" value="UniProtKB-ARBA"/>
</dbReference>
<evidence type="ECO:0000259" key="7">
    <source>
        <dbReference type="PROSITE" id="PS50090"/>
    </source>
</evidence>
<evidence type="ECO:0000256" key="6">
    <source>
        <dbReference type="SAM" id="MobiDB-lite"/>
    </source>
</evidence>
<dbReference type="AlphaFoldDB" id="A0AAD4INU5"/>
<dbReference type="InterPro" id="IPR009057">
    <property type="entry name" value="Homeodomain-like_sf"/>
</dbReference>
<feature type="compositionally biased region" description="Low complexity" evidence="6">
    <location>
        <begin position="79"/>
        <end position="91"/>
    </location>
</feature>
<comment type="subcellular location">
    <subcellularLocation>
        <location evidence="1">Nucleus</location>
    </subcellularLocation>
</comment>
<dbReference type="GO" id="GO:0048262">
    <property type="term" value="P:determination of dorsal/ventral asymmetry"/>
    <property type="evidence" value="ECO:0007669"/>
    <property type="project" value="UniProtKB-ARBA"/>
</dbReference>
<organism evidence="9 10">
    <name type="scientific">Perilla frutescens var. hirtella</name>
    <name type="common">Perilla citriodora</name>
    <name type="synonym">Perilla setoyensis</name>
    <dbReference type="NCBI Taxonomy" id="608512"/>
    <lineage>
        <taxon>Eukaryota</taxon>
        <taxon>Viridiplantae</taxon>
        <taxon>Streptophyta</taxon>
        <taxon>Embryophyta</taxon>
        <taxon>Tracheophyta</taxon>
        <taxon>Spermatophyta</taxon>
        <taxon>Magnoliopsida</taxon>
        <taxon>eudicotyledons</taxon>
        <taxon>Gunneridae</taxon>
        <taxon>Pentapetalae</taxon>
        <taxon>asterids</taxon>
        <taxon>lamiids</taxon>
        <taxon>Lamiales</taxon>
        <taxon>Lamiaceae</taxon>
        <taxon>Nepetoideae</taxon>
        <taxon>Elsholtzieae</taxon>
        <taxon>Perilla</taxon>
    </lineage>
</organism>
<dbReference type="Proteomes" id="UP001190926">
    <property type="component" value="Unassembled WGS sequence"/>
</dbReference>
<evidence type="ECO:0000256" key="1">
    <source>
        <dbReference type="ARBA" id="ARBA00004123"/>
    </source>
</evidence>
<keyword evidence="2" id="KW-0217">Developmental protein</keyword>
<dbReference type="EMBL" id="SDAM02029567">
    <property type="protein sequence ID" value="KAH6756086.1"/>
    <property type="molecule type" value="Genomic_DNA"/>
</dbReference>
<sequence>MSNNWSAKENKDFEKALAEFEEGTPDRWAKVARAVGSRTEEEVKAHYQILIEDLKQIERGRVPLPDYRDPHAGPGSGSGALSDGGSSTNSC</sequence>
<dbReference type="SMART" id="SM00717">
    <property type="entry name" value="SANT"/>
    <property type="match status" value="1"/>
</dbReference>
<dbReference type="Pfam" id="PF00249">
    <property type="entry name" value="Myb_DNA-binding"/>
    <property type="match status" value="1"/>
</dbReference>
<keyword evidence="3" id="KW-0805">Transcription regulation</keyword>
<dbReference type="PANTHER" id="PTHR43952:SF68">
    <property type="entry name" value="PROTEIN RADIALIS-LIKE 1"/>
    <property type="match status" value="1"/>
</dbReference>
<dbReference type="GO" id="GO:0003700">
    <property type="term" value="F:DNA-binding transcription factor activity"/>
    <property type="evidence" value="ECO:0007669"/>
    <property type="project" value="InterPro"/>
</dbReference>
<dbReference type="FunFam" id="1.10.10.60:FF:000154">
    <property type="entry name" value="Transcription factor SRM1"/>
    <property type="match status" value="1"/>
</dbReference>
<dbReference type="InterPro" id="IPR044636">
    <property type="entry name" value="RADIALIS-like"/>
</dbReference>
<dbReference type="CDD" id="cd00167">
    <property type="entry name" value="SANT"/>
    <property type="match status" value="1"/>
</dbReference>
<dbReference type="Gene3D" id="1.10.10.60">
    <property type="entry name" value="Homeodomain-like"/>
    <property type="match status" value="1"/>
</dbReference>
<accession>A0AAD4INU5</accession>
<evidence type="ECO:0000256" key="3">
    <source>
        <dbReference type="ARBA" id="ARBA00023015"/>
    </source>
</evidence>
<evidence type="ECO:0000256" key="2">
    <source>
        <dbReference type="ARBA" id="ARBA00022473"/>
    </source>
</evidence>
<feature type="compositionally biased region" description="Basic and acidic residues" evidence="6">
    <location>
        <begin position="61"/>
        <end position="71"/>
    </location>
</feature>
<evidence type="ECO:0000313" key="10">
    <source>
        <dbReference type="Proteomes" id="UP001190926"/>
    </source>
</evidence>
<evidence type="ECO:0000259" key="8">
    <source>
        <dbReference type="PROSITE" id="PS51293"/>
    </source>
</evidence>
<dbReference type="SUPFAM" id="SSF46689">
    <property type="entry name" value="Homeodomain-like"/>
    <property type="match status" value="1"/>
</dbReference>
<comment type="caution">
    <text evidence="9">The sequence shown here is derived from an EMBL/GenBank/DDBJ whole genome shotgun (WGS) entry which is preliminary data.</text>
</comment>
<keyword evidence="4" id="KW-0804">Transcription</keyword>
<dbReference type="PROSITE" id="PS51293">
    <property type="entry name" value="SANT"/>
    <property type="match status" value="1"/>
</dbReference>
<evidence type="ECO:0000313" key="9">
    <source>
        <dbReference type="EMBL" id="KAH6756086.1"/>
    </source>
</evidence>
<dbReference type="GO" id="GO:0005634">
    <property type="term" value="C:nucleus"/>
    <property type="evidence" value="ECO:0007669"/>
    <property type="project" value="UniProtKB-SubCell"/>
</dbReference>
<gene>
    <name evidence="9" type="ORF">C2S53_004347</name>
</gene>
<evidence type="ECO:0000256" key="4">
    <source>
        <dbReference type="ARBA" id="ARBA00023163"/>
    </source>
</evidence>
<evidence type="ECO:0000256" key="5">
    <source>
        <dbReference type="ARBA" id="ARBA00023242"/>
    </source>
</evidence>
<proteinExistence type="predicted"/>
<name>A0AAD4INU5_PERFH</name>
<dbReference type="PANTHER" id="PTHR43952">
    <property type="entry name" value="MYB FAMILY TRANSCRIPTION FACTOR-RELATED"/>
    <property type="match status" value="1"/>
</dbReference>
<feature type="domain" description="Myb-like" evidence="7">
    <location>
        <begin position="1"/>
        <end position="51"/>
    </location>
</feature>
<reference evidence="9 10" key="1">
    <citation type="journal article" date="2021" name="Nat. Commun.">
        <title>Incipient diploidization of the medicinal plant Perilla within 10,000 years.</title>
        <authorList>
            <person name="Zhang Y."/>
            <person name="Shen Q."/>
            <person name="Leng L."/>
            <person name="Zhang D."/>
            <person name="Chen S."/>
            <person name="Shi Y."/>
            <person name="Ning Z."/>
            <person name="Chen S."/>
        </authorList>
    </citation>
    <scope>NUCLEOTIDE SEQUENCE [LARGE SCALE GENOMIC DNA]</scope>
    <source>
        <strain evidence="10">cv. PC099</strain>
    </source>
</reference>
<dbReference type="PROSITE" id="PS50090">
    <property type="entry name" value="MYB_LIKE"/>
    <property type="match status" value="1"/>
</dbReference>
<dbReference type="InterPro" id="IPR017884">
    <property type="entry name" value="SANT_dom"/>
</dbReference>
<dbReference type="InterPro" id="IPR001005">
    <property type="entry name" value="SANT/Myb"/>
</dbReference>